<proteinExistence type="predicted"/>
<keyword evidence="2" id="KW-1185">Reference proteome</keyword>
<evidence type="ECO:0000313" key="2">
    <source>
        <dbReference type="Proteomes" id="UP001141327"/>
    </source>
</evidence>
<dbReference type="EMBL" id="JAPMOS010000144">
    <property type="protein sequence ID" value="KAJ4454616.1"/>
    <property type="molecule type" value="Genomic_DNA"/>
</dbReference>
<organism evidence="1 2">
    <name type="scientific">Paratrimastix pyriformis</name>
    <dbReference type="NCBI Taxonomy" id="342808"/>
    <lineage>
        <taxon>Eukaryota</taxon>
        <taxon>Metamonada</taxon>
        <taxon>Preaxostyla</taxon>
        <taxon>Paratrimastigidae</taxon>
        <taxon>Paratrimastix</taxon>
    </lineage>
</organism>
<gene>
    <name evidence="1" type="ORF">PAPYR_10636</name>
</gene>
<dbReference type="Proteomes" id="UP001141327">
    <property type="component" value="Unassembled WGS sequence"/>
</dbReference>
<comment type="caution">
    <text evidence="1">The sequence shown here is derived from an EMBL/GenBank/DDBJ whole genome shotgun (WGS) entry which is preliminary data.</text>
</comment>
<accession>A0ABQ8U5I8</accession>
<protein>
    <submittedName>
        <fullName evidence="1">Uncharacterized protein</fullName>
    </submittedName>
</protein>
<evidence type="ECO:0000313" key="1">
    <source>
        <dbReference type="EMBL" id="KAJ4454616.1"/>
    </source>
</evidence>
<reference evidence="1" key="1">
    <citation type="journal article" date="2022" name="bioRxiv">
        <title>Genomics of Preaxostyla Flagellates Illuminates Evolutionary Transitions and the Path Towards Mitochondrial Loss.</title>
        <authorList>
            <person name="Novak L.V.F."/>
            <person name="Treitli S.C."/>
            <person name="Pyrih J."/>
            <person name="Halakuc P."/>
            <person name="Pipaliya S.V."/>
            <person name="Vacek V."/>
            <person name="Brzon O."/>
            <person name="Soukal P."/>
            <person name="Eme L."/>
            <person name="Dacks J.B."/>
            <person name="Karnkowska A."/>
            <person name="Elias M."/>
            <person name="Hampl V."/>
        </authorList>
    </citation>
    <scope>NUCLEOTIDE SEQUENCE</scope>
    <source>
        <strain evidence="1">RCP-MX</strain>
    </source>
</reference>
<sequence length="303" mass="34140">MDPVGRGFATLPPNWRRKLEEQLVMGKIGGRMAHTSKSDFPHIKLGYVFIVSLLLQRVLFCLDVVMLCSFISARRCVEGRPFGWSTLIPTVADTLQENLPPPLTATSFFLLVSMVDRVRPAFIQSVFVDVRNNTQCAPHPREGKWVDAIDRDYVVQLRFVNDLTMFCVSAVLRWGQAFNQRLRHYYGIQEPCRGMQCVWEYCNQLRISPMELMILPELDSCLCHPTCSRHPNPPPPPPSALRGGRVYPDGGPSMVCATLVLQILAHGGLFGPVDDPASLRAQLNLNEFTPKDDVYDLGRRSVD</sequence>
<name>A0ABQ8U5I8_9EUKA</name>